<keyword evidence="3 6" id="KW-0812">Transmembrane</keyword>
<evidence type="ECO:0000256" key="5">
    <source>
        <dbReference type="ARBA" id="ARBA00023136"/>
    </source>
</evidence>
<reference evidence="8" key="1">
    <citation type="submission" date="2020-07" db="EMBL/GenBank/DDBJ databases">
        <authorList>
            <person name="Pettersson B.M.F."/>
            <person name="Behra P.R.K."/>
            <person name="Ramesh M."/>
            <person name="Das S."/>
            <person name="Dasgupta S."/>
            <person name="Kirsebom L.A."/>
        </authorList>
    </citation>
    <scope>NUCLEOTIDE SEQUENCE</scope>
    <source>
        <strain evidence="8">DSM 44242</strain>
    </source>
</reference>
<evidence type="ECO:0000256" key="1">
    <source>
        <dbReference type="ARBA" id="ARBA00004651"/>
    </source>
</evidence>
<protein>
    <submittedName>
        <fullName evidence="8">DUF3817 domain-containing protein</fullName>
    </submittedName>
</protein>
<proteinExistence type="predicted"/>
<dbReference type="AlphaFoldDB" id="A0AAW5TC79"/>
<reference evidence="9 11" key="3">
    <citation type="submission" date="2024-04" db="EMBL/GenBank/DDBJ databases">
        <title>Genomic Markers of Mycobacteria.</title>
        <authorList>
            <person name="Soliman M.S."/>
            <person name="Elkholy A."/>
            <person name="Soliman N.S."/>
            <person name="Abbas A."/>
            <person name="Khayrat S."/>
            <person name="Shawky S."/>
        </authorList>
    </citation>
    <scope>NUCLEOTIDE SEQUENCE [LARGE SCALE GENOMIC DNA]</scope>
    <source>
        <strain evidence="9 11">Egy-CU-AM5</strain>
    </source>
</reference>
<dbReference type="GO" id="GO:0005886">
    <property type="term" value="C:plasma membrane"/>
    <property type="evidence" value="ECO:0007669"/>
    <property type="project" value="UniProtKB-SubCell"/>
</dbReference>
<comment type="caution">
    <text evidence="8">The sequence shown here is derived from an EMBL/GenBank/DDBJ whole genome shotgun (WGS) entry which is preliminary data.</text>
</comment>
<evidence type="ECO:0000256" key="6">
    <source>
        <dbReference type="SAM" id="Phobius"/>
    </source>
</evidence>
<evidence type="ECO:0000256" key="2">
    <source>
        <dbReference type="ARBA" id="ARBA00022475"/>
    </source>
</evidence>
<reference evidence="8" key="2">
    <citation type="journal article" date="2022" name="BMC Genomics">
        <title>Comparative genome analysis of mycobacteria focusing on tRNA and non-coding RNA.</title>
        <authorList>
            <person name="Behra P.R.K."/>
            <person name="Pettersson B.M.F."/>
            <person name="Ramesh M."/>
            <person name="Das S."/>
            <person name="Dasgupta S."/>
            <person name="Kirsebom L.A."/>
        </authorList>
    </citation>
    <scope>NUCLEOTIDE SEQUENCE</scope>
    <source>
        <strain evidence="8">DSM 44242</strain>
    </source>
</reference>
<dbReference type="EMBL" id="JBDLOU010000005">
    <property type="protein sequence ID" value="MEX3737306.1"/>
    <property type="molecule type" value="Genomic_DNA"/>
</dbReference>
<evidence type="ECO:0000259" key="7">
    <source>
        <dbReference type="Pfam" id="PF12823"/>
    </source>
</evidence>
<gene>
    <name evidence="9" type="ORF">ABFW12_03580</name>
    <name evidence="8" type="ORF">H5P34_26445</name>
</gene>
<feature type="transmembrane region" description="Helical" evidence="6">
    <location>
        <begin position="58"/>
        <end position="75"/>
    </location>
</feature>
<evidence type="ECO:0000313" key="8">
    <source>
        <dbReference type="EMBL" id="MCV7391605.1"/>
    </source>
</evidence>
<evidence type="ECO:0000313" key="11">
    <source>
        <dbReference type="Proteomes" id="UP001558474"/>
    </source>
</evidence>
<evidence type="ECO:0000256" key="3">
    <source>
        <dbReference type="ARBA" id="ARBA00022692"/>
    </source>
</evidence>
<evidence type="ECO:0000313" key="10">
    <source>
        <dbReference type="Proteomes" id="UP001141659"/>
    </source>
</evidence>
<feature type="domain" description="DUF3817" evidence="7">
    <location>
        <begin position="28"/>
        <end position="108"/>
    </location>
</feature>
<dbReference type="NCBIfam" id="TIGR03954">
    <property type="entry name" value="integ_memb_HG"/>
    <property type="match status" value="1"/>
</dbReference>
<dbReference type="PANTHER" id="PTHR40077:SF2">
    <property type="entry name" value="MEMBRANE PROTEIN"/>
    <property type="match status" value="1"/>
</dbReference>
<feature type="transmembrane region" description="Helical" evidence="6">
    <location>
        <begin position="87"/>
        <end position="106"/>
    </location>
</feature>
<keyword evidence="2" id="KW-1003">Cell membrane</keyword>
<dbReference type="PANTHER" id="PTHR40077">
    <property type="entry name" value="MEMBRANE PROTEIN-RELATED"/>
    <property type="match status" value="1"/>
</dbReference>
<dbReference type="EMBL" id="JACKVC010000021">
    <property type="protein sequence ID" value="MCV7391605.1"/>
    <property type="molecule type" value="Genomic_DNA"/>
</dbReference>
<dbReference type="Pfam" id="PF12823">
    <property type="entry name" value="DUF3817"/>
    <property type="match status" value="1"/>
</dbReference>
<dbReference type="RefSeq" id="WP_036448469.1">
    <property type="nucleotide sequence ID" value="NZ_JACKVC010000021.1"/>
</dbReference>
<evidence type="ECO:0000313" key="9">
    <source>
        <dbReference type="EMBL" id="MEX3737306.1"/>
    </source>
</evidence>
<evidence type="ECO:0000256" key="4">
    <source>
        <dbReference type="ARBA" id="ARBA00022989"/>
    </source>
</evidence>
<comment type="subcellular location">
    <subcellularLocation>
        <location evidence="1">Cell membrane</location>
        <topology evidence="1">Multi-pass membrane protein</topology>
    </subcellularLocation>
</comment>
<dbReference type="Proteomes" id="UP001141659">
    <property type="component" value="Unassembled WGS sequence"/>
</dbReference>
<name>A0AAW5TC79_9MYCO</name>
<sequence length="120" mass="13406">MTAPEPGTEATPAVSAPKEAIRKALLGYRVLAWTTGIWLIALCYEMVLKYIVQVDNPPSWIGIVHGWVYFIYLLFTANLAVKVRWPIGKTIGVLLAGTIPLLGIIVEHFNTLDLKKRFEL</sequence>
<keyword evidence="5 6" id="KW-0472">Membrane</keyword>
<accession>A0AAW5TC79</accession>
<dbReference type="Proteomes" id="UP001558474">
    <property type="component" value="Unassembled WGS sequence"/>
</dbReference>
<feature type="transmembrane region" description="Helical" evidence="6">
    <location>
        <begin position="30"/>
        <end position="52"/>
    </location>
</feature>
<organism evidence="8 10">
    <name type="scientific">Mycolicibacterium porcinum</name>
    <dbReference type="NCBI Taxonomy" id="39693"/>
    <lineage>
        <taxon>Bacteria</taxon>
        <taxon>Bacillati</taxon>
        <taxon>Actinomycetota</taxon>
        <taxon>Actinomycetes</taxon>
        <taxon>Mycobacteriales</taxon>
        <taxon>Mycobacteriaceae</taxon>
        <taxon>Mycolicibacterium</taxon>
    </lineage>
</organism>
<keyword evidence="11" id="KW-1185">Reference proteome</keyword>
<keyword evidence="4 6" id="KW-1133">Transmembrane helix</keyword>
<dbReference type="InterPro" id="IPR023845">
    <property type="entry name" value="DUF3817_TM"/>
</dbReference>